<comment type="caution">
    <text evidence="2">The sequence shown here is derived from an EMBL/GenBank/DDBJ whole genome shotgun (WGS) entry which is preliminary data.</text>
</comment>
<organism evidence="2 3">
    <name type="scientific">Streptomyces massasporeus</name>
    <dbReference type="NCBI Taxonomy" id="67324"/>
    <lineage>
        <taxon>Bacteria</taxon>
        <taxon>Bacillati</taxon>
        <taxon>Actinomycetota</taxon>
        <taxon>Actinomycetes</taxon>
        <taxon>Kitasatosporales</taxon>
        <taxon>Streptomycetaceae</taxon>
        <taxon>Streptomyces</taxon>
    </lineage>
</organism>
<protein>
    <submittedName>
        <fullName evidence="2">Uncharacterized protein</fullName>
    </submittedName>
</protein>
<dbReference type="EMBL" id="JBIAFP010000033">
    <property type="protein sequence ID" value="MFE9230315.1"/>
    <property type="molecule type" value="Genomic_DNA"/>
</dbReference>
<keyword evidence="3" id="KW-1185">Reference proteome</keyword>
<name>A0ABW6LPI6_9ACTN</name>
<gene>
    <name evidence="2" type="ORF">ACFYM3_38205</name>
</gene>
<feature type="compositionally biased region" description="Basic and acidic residues" evidence="1">
    <location>
        <begin position="24"/>
        <end position="42"/>
    </location>
</feature>
<dbReference type="Proteomes" id="UP001601288">
    <property type="component" value="Unassembled WGS sequence"/>
</dbReference>
<evidence type="ECO:0000256" key="1">
    <source>
        <dbReference type="SAM" id="MobiDB-lite"/>
    </source>
</evidence>
<evidence type="ECO:0000313" key="2">
    <source>
        <dbReference type="EMBL" id="MFE9230315.1"/>
    </source>
</evidence>
<proteinExistence type="predicted"/>
<feature type="compositionally biased region" description="Basic and acidic residues" evidence="1">
    <location>
        <begin position="1"/>
        <end position="17"/>
    </location>
</feature>
<evidence type="ECO:0000313" key="3">
    <source>
        <dbReference type="Proteomes" id="UP001601288"/>
    </source>
</evidence>
<reference evidence="2 3" key="1">
    <citation type="submission" date="2024-10" db="EMBL/GenBank/DDBJ databases">
        <title>The Natural Products Discovery Center: Release of the First 8490 Sequenced Strains for Exploring Actinobacteria Biosynthetic Diversity.</title>
        <authorList>
            <person name="Kalkreuter E."/>
            <person name="Kautsar S.A."/>
            <person name="Yang D."/>
            <person name="Bader C.D."/>
            <person name="Teijaro C.N."/>
            <person name="Fluegel L."/>
            <person name="Davis C.M."/>
            <person name="Simpson J.R."/>
            <person name="Lauterbach L."/>
            <person name="Steele A.D."/>
            <person name="Gui C."/>
            <person name="Meng S."/>
            <person name="Li G."/>
            <person name="Viehrig K."/>
            <person name="Ye F."/>
            <person name="Su P."/>
            <person name="Kiefer A.F."/>
            <person name="Nichols A."/>
            <person name="Cepeda A.J."/>
            <person name="Yan W."/>
            <person name="Fan B."/>
            <person name="Jiang Y."/>
            <person name="Adhikari A."/>
            <person name="Zheng C.-J."/>
            <person name="Schuster L."/>
            <person name="Cowan T.M."/>
            <person name="Smanski M.J."/>
            <person name="Chevrette M.G."/>
            <person name="De Carvalho L.P.S."/>
            <person name="Shen B."/>
        </authorList>
    </citation>
    <scope>NUCLEOTIDE SEQUENCE [LARGE SCALE GENOMIC DNA]</scope>
    <source>
        <strain evidence="2 3">NPDC007066</strain>
    </source>
</reference>
<accession>A0ABW6LPI6</accession>
<sequence>MSQHKDHGHDHDPHGKPPETALEEVLREVEDAENRTRDSAEQRRHRGEAGEAITPNPRAQEESEGD</sequence>
<dbReference type="RefSeq" id="WP_358288078.1">
    <property type="nucleotide sequence ID" value="NZ_JBEYGJ010000033.1"/>
</dbReference>
<feature type="region of interest" description="Disordered" evidence="1">
    <location>
        <begin position="1"/>
        <end position="66"/>
    </location>
</feature>